<accession>A0A191ZDX2</accession>
<dbReference type="InterPro" id="IPR050447">
    <property type="entry name" value="Erg6_SMT_methyltransf"/>
</dbReference>
<dbReference type="AlphaFoldDB" id="A0A191ZDX2"/>
<gene>
    <name evidence="3" type="ORF">A9404_00560</name>
</gene>
<protein>
    <recommendedName>
        <fullName evidence="2">Methyltransferase type 11 domain-containing protein</fullName>
    </recommendedName>
</protein>
<dbReference type="STRING" id="1860122.A9404_00560"/>
<dbReference type="Proteomes" id="UP000078596">
    <property type="component" value="Chromosome"/>
</dbReference>
<organism evidence="3 4">
    <name type="scientific">Halothiobacillus diazotrophicus</name>
    <dbReference type="NCBI Taxonomy" id="1860122"/>
    <lineage>
        <taxon>Bacteria</taxon>
        <taxon>Pseudomonadati</taxon>
        <taxon>Pseudomonadota</taxon>
        <taxon>Gammaproteobacteria</taxon>
        <taxon>Chromatiales</taxon>
        <taxon>Halothiobacillaceae</taxon>
        <taxon>Halothiobacillus</taxon>
    </lineage>
</organism>
<dbReference type="PANTHER" id="PTHR44068">
    <property type="entry name" value="ZGC:194242"/>
    <property type="match status" value="1"/>
</dbReference>
<dbReference type="InterPro" id="IPR029063">
    <property type="entry name" value="SAM-dependent_MTases_sf"/>
</dbReference>
<evidence type="ECO:0000313" key="4">
    <source>
        <dbReference type="Proteomes" id="UP000078596"/>
    </source>
</evidence>
<reference evidence="3 4" key="1">
    <citation type="submission" date="2016-06" db="EMBL/GenBank/DDBJ databases">
        <title>Insight into the functional genes involving in sulfur oxidation in Pearl River water.</title>
        <authorList>
            <person name="Luo J."/>
            <person name="Tan X."/>
            <person name="Lin W."/>
        </authorList>
    </citation>
    <scope>NUCLEOTIDE SEQUENCE [LARGE SCALE GENOMIC DNA]</scope>
    <source>
        <strain evidence="3 4">LS2</strain>
    </source>
</reference>
<dbReference type="EMBL" id="CP016027">
    <property type="protein sequence ID" value="ANJ66071.1"/>
    <property type="molecule type" value="Genomic_DNA"/>
</dbReference>
<proteinExistence type="predicted"/>
<dbReference type="GO" id="GO:0008757">
    <property type="term" value="F:S-adenosylmethionine-dependent methyltransferase activity"/>
    <property type="evidence" value="ECO:0007669"/>
    <property type="project" value="InterPro"/>
</dbReference>
<keyword evidence="4" id="KW-1185">Reference proteome</keyword>
<evidence type="ECO:0000313" key="3">
    <source>
        <dbReference type="EMBL" id="ANJ66071.1"/>
    </source>
</evidence>
<name>A0A191ZDX2_9GAMM</name>
<keyword evidence="1" id="KW-0808">Transferase</keyword>
<sequence>MSQGNMPYFNYLLTQLERHNPSVETSFGRHVHWGYWADPRTATTEDADYAQAAEQLTKELCALAHITENSRILDVGCGFGGTIASLNETHQSLDLTGLNIDGRQLARAQALVQPLHANAVRFCQADACDLPFPDEQFDTVLAVECIFHFPSREQFFKEAFRTLKPGGRLALSDFVPSRLFLPFTRGASSERFQKFNYFGHCNVSHTLGHYRKLAKATGFELEVAHNITPNILPTYRYLQRLLGAAQGKQAHEKNDGKSDALVALLTTLGKLRLLNYYLLAFRKP</sequence>
<dbReference type="Pfam" id="PF08241">
    <property type="entry name" value="Methyltransf_11"/>
    <property type="match status" value="1"/>
</dbReference>
<dbReference type="SUPFAM" id="SSF53335">
    <property type="entry name" value="S-adenosyl-L-methionine-dependent methyltransferases"/>
    <property type="match status" value="1"/>
</dbReference>
<evidence type="ECO:0000259" key="2">
    <source>
        <dbReference type="Pfam" id="PF08241"/>
    </source>
</evidence>
<evidence type="ECO:0000256" key="1">
    <source>
        <dbReference type="ARBA" id="ARBA00022679"/>
    </source>
</evidence>
<dbReference type="Gene3D" id="3.40.50.150">
    <property type="entry name" value="Vaccinia Virus protein VP39"/>
    <property type="match status" value="1"/>
</dbReference>
<dbReference type="RefSeq" id="WP_066097704.1">
    <property type="nucleotide sequence ID" value="NZ_CP016027.1"/>
</dbReference>
<dbReference type="OrthoDB" id="529208at2"/>
<feature type="domain" description="Methyltransferase type 11" evidence="2">
    <location>
        <begin position="73"/>
        <end position="170"/>
    </location>
</feature>
<dbReference type="InterPro" id="IPR013216">
    <property type="entry name" value="Methyltransf_11"/>
</dbReference>
<dbReference type="PANTHER" id="PTHR44068:SF11">
    <property type="entry name" value="GERANYL DIPHOSPHATE 2-C-METHYLTRANSFERASE"/>
    <property type="match status" value="1"/>
</dbReference>
<dbReference type="CDD" id="cd02440">
    <property type="entry name" value="AdoMet_MTases"/>
    <property type="match status" value="1"/>
</dbReference>
<dbReference type="KEGG" id="haz:A9404_00560"/>